<keyword evidence="2" id="KW-1185">Reference proteome</keyword>
<protein>
    <submittedName>
        <fullName evidence="1">Uncharacterized protein</fullName>
    </submittedName>
</protein>
<gene>
    <name evidence="1" type="ORF">EVAR_101414_1</name>
</gene>
<dbReference type="AlphaFoldDB" id="A0A4C1SY89"/>
<dbReference type="EMBL" id="BGZK01004006">
    <property type="protein sequence ID" value="GBP06230.1"/>
    <property type="molecule type" value="Genomic_DNA"/>
</dbReference>
<proteinExistence type="predicted"/>
<sequence>MPVRLSIVGQIYADHPLSGSIDGAVKLDINNVHRQYSRYYTKAIEKNSSRGASCRYLKCCVTDYARTIRISVLDARVKPTNRITELEKYISTNRHTKTPQLRTFILIRYRFSKFTAYHKSTK</sequence>
<organism evidence="1 2">
    <name type="scientific">Eumeta variegata</name>
    <name type="common">Bagworm moth</name>
    <name type="synonym">Eumeta japonica</name>
    <dbReference type="NCBI Taxonomy" id="151549"/>
    <lineage>
        <taxon>Eukaryota</taxon>
        <taxon>Metazoa</taxon>
        <taxon>Ecdysozoa</taxon>
        <taxon>Arthropoda</taxon>
        <taxon>Hexapoda</taxon>
        <taxon>Insecta</taxon>
        <taxon>Pterygota</taxon>
        <taxon>Neoptera</taxon>
        <taxon>Endopterygota</taxon>
        <taxon>Lepidoptera</taxon>
        <taxon>Glossata</taxon>
        <taxon>Ditrysia</taxon>
        <taxon>Tineoidea</taxon>
        <taxon>Psychidae</taxon>
        <taxon>Oiketicinae</taxon>
        <taxon>Eumeta</taxon>
    </lineage>
</organism>
<evidence type="ECO:0000313" key="1">
    <source>
        <dbReference type="EMBL" id="GBP06230.1"/>
    </source>
</evidence>
<accession>A0A4C1SY89</accession>
<evidence type="ECO:0000313" key="2">
    <source>
        <dbReference type="Proteomes" id="UP000299102"/>
    </source>
</evidence>
<reference evidence="1 2" key="1">
    <citation type="journal article" date="2019" name="Commun. Biol.">
        <title>The bagworm genome reveals a unique fibroin gene that provides high tensile strength.</title>
        <authorList>
            <person name="Kono N."/>
            <person name="Nakamura H."/>
            <person name="Ohtoshi R."/>
            <person name="Tomita M."/>
            <person name="Numata K."/>
            <person name="Arakawa K."/>
        </authorList>
    </citation>
    <scope>NUCLEOTIDE SEQUENCE [LARGE SCALE GENOMIC DNA]</scope>
</reference>
<name>A0A4C1SY89_EUMVA</name>
<dbReference type="Proteomes" id="UP000299102">
    <property type="component" value="Unassembled WGS sequence"/>
</dbReference>
<comment type="caution">
    <text evidence="1">The sequence shown here is derived from an EMBL/GenBank/DDBJ whole genome shotgun (WGS) entry which is preliminary data.</text>
</comment>